<reference evidence="2 3" key="1">
    <citation type="submission" date="2019-06" db="EMBL/GenBank/DDBJ databases">
        <title>Whole genome shotgun sequence of Brevibacillus reuszeri NBRC 15719.</title>
        <authorList>
            <person name="Hosoyama A."/>
            <person name="Uohara A."/>
            <person name="Ohji S."/>
            <person name="Ichikawa N."/>
        </authorList>
    </citation>
    <scope>NUCLEOTIDE SEQUENCE [LARGE SCALE GENOMIC DNA]</scope>
    <source>
        <strain evidence="2 3">NBRC 15719</strain>
    </source>
</reference>
<dbReference type="EMBL" id="BJON01000017">
    <property type="protein sequence ID" value="GED70748.1"/>
    <property type="molecule type" value="Genomic_DNA"/>
</dbReference>
<dbReference type="Proteomes" id="UP000319578">
    <property type="component" value="Unassembled WGS sequence"/>
</dbReference>
<keyword evidence="3" id="KW-1185">Reference proteome</keyword>
<feature type="transmembrane region" description="Helical" evidence="1">
    <location>
        <begin position="21"/>
        <end position="39"/>
    </location>
</feature>
<keyword evidence="1" id="KW-0812">Transmembrane</keyword>
<evidence type="ECO:0008006" key="4">
    <source>
        <dbReference type="Google" id="ProtNLM"/>
    </source>
</evidence>
<comment type="caution">
    <text evidence="2">The sequence shown here is derived from an EMBL/GenBank/DDBJ whole genome shotgun (WGS) entry which is preliminary data.</text>
</comment>
<accession>A0ABQ0TS44</accession>
<protein>
    <recommendedName>
        <fullName evidence="4">Flagellin Flp1-like domain-containing protein</fullName>
    </recommendedName>
</protein>
<evidence type="ECO:0000313" key="2">
    <source>
        <dbReference type="EMBL" id="GED70748.1"/>
    </source>
</evidence>
<gene>
    <name evidence="2" type="ORF">BRE01_44500</name>
</gene>
<evidence type="ECO:0000313" key="3">
    <source>
        <dbReference type="Proteomes" id="UP000319578"/>
    </source>
</evidence>
<evidence type="ECO:0000256" key="1">
    <source>
        <dbReference type="SAM" id="Phobius"/>
    </source>
</evidence>
<proteinExistence type="predicted"/>
<sequence>MMSILRNEKGEFVMINFDGEAFSEIILIIILVALLLFGSTDIMGLSAQPTKA</sequence>
<name>A0ABQ0TS44_9BACL</name>
<keyword evidence="1" id="KW-0472">Membrane</keyword>
<keyword evidence="1" id="KW-1133">Transmembrane helix</keyword>
<organism evidence="2 3">
    <name type="scientific">Brevibacillus reuszeri</name>
    <dbReference type="NCBI Taxonomy" id="54915"/>
    <lineage>
        <taxon>Bacteria</taxon>
        <taxon>Bacillati</taxon>
        <taxon>Bacillota</taxon>
        <taxon>Bacilli</taxon>
        <taxon>Bacillales</taxon>
        <taxon>Paenibacillaceae</taxon>
        <taxon>Brevibacillus</taxon>
    </lineage>
</organism>